<dbReference type="GeneTree" id="ENSGT00940000154570"/>
<reference evidence="4" key="2">
    <citation type="submission" date="2025-08" db="UniProtKB">
        <authorList>
            <consortium name="Ensembl"/>
        </authorList>
    </citation>
    <scope>IDENTIFICATION</scope>
</reference>
<dbReference type="Ensembl" id="ENSECRT00000016534.1">
    <property type="protein sequence ID" value="ENSECRP00000016242.1"/>
    <property type="gene ID" value="ENSECRG00000010818.1"/>
</dbReference>
<feature type="domain" description="Kazrin N-terminal" evidence="3">
    <location>
        <begin position="17"/>
        <end position="195"/>
    </location>
</feature>
<accession>A0A8C4XAA6</accession>
<dbReference type="Pfam" id="PF25986">
    <property type="entry name" value="Kazrin"/>
    <property type="match status" value="1"/>
</dbReference>
<sequence length="351" mass="39960">MTSAVQVGASEETNFGSKKKKMLLREEVAQLQDEVHLLRQMKEMLSKDLEDSHGGKSAEILSATELKVQLAQKEQELARAKESLQAMKADRKRLKIEKAELVNQMQQLYATLESREEQLRDFIRNYEQHRKESEDAVKALAKEKDQLEREKWDLRQQAKEATDHATALRSQLDLKENRIKELEAELAMAKQSLATLTKDVPKRHSLAMPPETVLNGNQEWVIQADLPLTAAIRQSQQTLYHGHPPHPGERQAVRVSPCHSRQPSIISDASAIEGDRSSTPSDINSPRHRTHSLCNSLEDLEDQKRKKKKEKMGLGSLSRVFARGKQRKSLDPGLFDGTSTPDYYIEEDADW</sequence>
<name>A0A8C4XAA6_ERPCA</name>
<dbReference type="InterPro" id="IPR059089">
    <property type="entry name" value="Kazrin_N"/>
</dbReference>
<evidence type="ECO:0000256" key="2">
    <source>
        <dbReference type="SAM" id="MobiDB-lite"/>
    </source>
</evidence>
<keyword evidence="5" id="KW-1185">Reference proteome</keyword>
<organism evidence="4 5">
    <name type="scientific">Erpetoichthys calabaricus</name>
    <name type="common">Rope fish</name>
    <name type="synonym">Calamoichthys calabaricus</name>
    <dbReference type="NCBI Taxonomy" id="27687"/>
    <lineage>
        <taxon>Eukaryota</taxon>
        <taxon>Metazoa</taxon>
        <taxon>Chordata</taxon>
        <taxon>Craniata</taxon>
        <taxon>Vertebrata</taxon>
        <taxon>Euteleostomi</taxon>
        <taxon>Actinopterygii</taxon>
        <taxon>Polypteriformes</taxon>
        <taxon>Polypteridae</taxon>
        <taxon>Erpetoichthys</taxon>
    </lineage>
</organism>
<feature type="coiled-coil region" evidence="1">
    <location>
        <begin position="21"/>
        <end position="199"/>
    </location>
</feature>
<evidence type="ECO:0000259" key="3">
    <source>
        <dbReference type="Pfam" id="PF25986"/>
    </source>
</evidence>
<keyword evidence="1" id="KW-0175">Coiled coil</keyword>
<protein>
    <submittedName>
        <fullName evidence="4">Kazrin, periplakin interacting protein</fullName>
    </submittedName>
</protein>
<evidence type="ECO:0000313" key="4">
    <source>
        <dbReference type="Ensembl" id="ENSECRP00000016242.1"/>
    </source>
</evidence>
<evidence type="ECO:0000256" key="1">
    <source>
        <dbReference type="SAM" id="Coils"/>
    </source>
</evidence>
<dbReference type="InterPro" id="IPR037614">
    <property type="entry name" value="Kazrin"/>
</dbReference>
<dbReference type="AlphaFoldDB" id="A0A8C4XAA6"/>
<gene>
    <name evidence="4" type="primary">KAZN</name>
</gene>
<feature type="region of interest" description="Disordered" evidence="2">
    <location>
        <begin position="239"/>
        <end position="341"/>
    </location>
</feature>
<reference evidence="4" key="3">
    <citation type="submission" date="2025-09" db="UniProtKB">
        <authorList>
            <consortium name="Ensembl"/>
        </authorList>
    </citation>
    <scope>IDENTIFICATION</scope>
</reference>
<dbReference type="Proteomes" id="UP000694620">
    <property type="component" value="Chromosome 8"/>
</dbReference>
<evidence type="ECO:0000313" key="5">
    <source>
        <dbReference type="Proteomes" id="UP000694620"/>
    </source>
</evidence>
<proteinExistence type="predicted"/>
<dbReference type="PANTHER" id="PTHR12776">
    <property type="entry name" value="KAZRIN-RELATED"/>
    <property type="match status" value="1"/>
</dbReference>
<reference evidence="4" key="1">
    <citation type="submission" date="2021-06" db="EMBL/GenBank/DDBJ databases">
        <authorList>
            <consortium name="Wellcome Sanger Institute Data Sharing"/>
        </authorList>
    </citation>
    <scope>NUCLEOTIDE SEQUENCE [LARGE SCALE GENOMIC DNA]</scope>
</reference>
<dbReference type="PANTHER" id="PTHR12776:SF1">
    <property type="entry name" value="KAZRIN"/>
    <property type="match status" value="1"/>
</dbReference>